<protein>
    <submittedName>
        <fullName evidence="1">Uncharacterized protein</fullName>
    </submittedName>
</protein>
<evidence type="ECO:0000313" key="1">
    <source>
        <dbReference type="EMBL" id="KAF7837907.1"/>
    </source>
</evidence>
<comment type="caution">
    <text evidence="1">The sequence shown here is derived from an EMBL/GenBank/DDBJ whole genome shotgun (WGS) entry which is preliminary data.</text>
</comment>
<organism evidence="1 2">
    <name type="scientific">Senna tora</name>
    <dbReference type="NCBI Taxonomy" id="362788"/>
    <lineage>
        <taxon>Eukaryota</taxon>
        <taxon>Viridiplantae</taxon>
        <taxon>Streptophyta</taxon>
        <taxon>Embryophyta</taxon>
        <taxon>Tracheophyta</taxon>
        <taxon>Spermatophyta</taxon>
        <taxon>Magnoliopsida</taxon>
        <taxon>eudicotyledons</taxon>
        <taxon>Gunneridae</taxon>
        <taxon>Pentapetalae</taxon>
        <taxon>rosids</taxon>
        <taxon>fabids</taxon>
        <taxon>Fabales</taxon>
        <taxon>Fabaceae</taxon>
        <taxon>Caesalpinioideae</taxon>
        <taxon>Cassia clade</taxon>
        <taxon>Senna</taxon>
    </lineage>
</organism>
<gene>
    <name evidence="1" type="ORF">G2W53_006389</name>
</gene>
<dbReference type="EMBL" id="JAAIUW010000003">
    <property type="protein sequence ID" value="KAF7837907.1"/>
    <property type="molecule type" value="Genomic_DNA"/>
</dbReference>
<evidence type="ECO:0000313" key="2">
    <source>
        <dbReference type="Proteomes" id="UP000634136"/>
    </source>
</evidence>
<sequence>MEKKRLAKVERELIDGRRKTEAAGTENAFSRAHSIATVPEFRGAVPTIPEPCDVIATVMFASPFYTYLAWVKKFSVCGILLIQPNAYGYFSSPGSSINNATSTNKCIAHSPQSLGGSEVDKDDSKM</sequence>
<reference evidence="1" key="1">
    <citation type="submission" date="2020-09" db="EMBL/GenBank/DDBJ databases">
        <title>Genome-Enabled Discovery of Anthraquinone Biosynthesis in Senna tora.</title>
        <authorList>
            <person name="Kang S.-H."/>
            <person name="Pandey R.P."/>
            <person name="Lee C.-M."/>
            <person name="Sim J.-S."/>
            <person name="Jeong J.-T."/>
            <person name="Choi B.-S."/>
            <person name="Jung M."/>
            <person name="Ginzburg D."/>
            <person name="Zhao K."/>
            <person name="Won S.Y."/>
            <person name="Oh T.-J."/>
            <person name="Yu Y."/>
            <person name="Kim N.-H."/>
            <person name="Lee O.R."/>
            <person name="Lee T.-H."/>
            <person name="Bashyal P."/>
            <person name="Kim T.-S."/>
            <person name="Lee W.-H."/>
            <person name="Kawkins C."/>
            <person name="Kim C.-K."/>
            <person name="Kim J.S."/>
            <person name="Ahn B.O."/>
            <person name="Rhee S.Y."/>
            <person name="Sohng J.K."/>
        </authorList>
    </citation>
    <scope>NUCLEOTIDE SEQUENCE</scope>
    <source>
        <tissue evidence="1">Leaf</tissue>
    </source>
</reference>
<keyword evidence="2" id="KW-1185">Reference proteome</keyword>
<dbReference type="AlphaFoldDB" id="A0A834X3X2"/>
<name>A0A834X3X2_9FABA</name>
<proteinExistence type="predicted"/>
<accession>A0A834X3X2</accession>
<dbReference type="Proteomes" id="UP000634136">
    <property type="component" value="Unassembled WGS sequence"/>
</dbReference>